<feature type="compositionally biased region" description="Basic and acidic residues" evidence="6">
    <location>
        <begin position="119"/>
        <end position="128"/>
    </location>
</feature>
<dbReference type="SUPFAM" id="SSF90229">
    <property type="entry name" value="CCCH zinc finger"/>
    <property type="match status" value="1"/>
</dbReference>
<evidence type="ECO:0000313" key="8">
    <source>
        <dbReference type="EMBL" id="CAH9055343.1"/>
    </source>
</evidence>
<proteinExistence type="predicted"/>
<dbReference type="InterPro" id="IPR045868">
    <property type="entry name" value="Znf_C3H13/40"/>
</dbReference>
<name>A0A9P0YHH3_CUSEU</name>
<evidence type="ECO:0000256" key="1">
    <source>
        <dbReference type="ARBA" id="ARBA00022723"/>
    </source>
</evidence>
<dbReference type="InterPro" id="IPR036855">
    <property type="entry name" value="Znf_CCCH_sf"/>
</dbReference>
<feature type="zinc finger region" description="C3H1-type" evidence="4">
    <location>
        <begin position="7"/>
        <end position="32"/>
    </location>
</feature>
<evidence type="ECO:0000256" key="5">
    <source>
        <dbReference type="SAM" id="Coils"/>
    </source>
</evidence>
<dbReference type="EMBL" id="CAMAPE010000003">
    <property type="protein sequence ID" value="CAH9055343.1"/>
    <property type="molecule type" value="Genomic_DNA"/>
</dbReference>
<dbReference type="OrthoDB" id="665283at2759"/>
<dbReference type="Proteomes" id="UP001152484">
    <property type="component" value="Unassembled WGS sequence"/>
</dbReference>
<dbReference type="Gene3D" id="4.10.1000.10">
    <property type="entry name" value="Zinc finger, CCCH-type"/>
    <property type="match status" value="1"/>
</dbReference>
<dbReference type="PANTHER" id="PTHR38160">
    <property type="entry name" value="ZINC FINGER CCCH DOMAIN-CONTAINING PROTEIN 40"/>
    <property type="match status" value="1"/>
</dbReference>
<gene>
    <name evidence="8" type="ORF">CEURO_LOCUS796</name>
</gene>
<dbReference type="PROSITE" id="PS50103">
    <property type="entry name" value="ZF_C3H1"/>
    <property type="match status" value="1"/>
</dbReference>
<feature type="compositionally biased region" description="Acidic residues" evidence="6">
    <location>
        <begin position="423"/>
        <end position="440"/>
    </location>
</feature>
<protein>
    <recommendedName>
        <fullName evidence="7">C3H1-type domain-containing protein</fullName>
    </recommendedName>
</protein>
<feature type="compositionally biased region" description="Polar residues" evidence="6">
    <location>
        <begin position="106"/>
        <end position="117"/>
    </location>
</feature>
<feature type="coiled-coil region" evidence="5">
    <location>
        <begin position="137"/>
        <end position="192"/>
    </location>
</feature>
<feature type="region of interest" description="Disordered" evidence="6">
    <location>
        <begin position="265"/>
        <end position="334"/>
    </location>
</feature>
<sequence>MVERMVYKTKLCVLYQKGHCHRQSCNFAHGDAERRRFSGSFDGRRDRRGHDLREKLDKRYSPPRRYSPRRIISGRHASHGDSPLESLEKRSEKKRQKRQQPDDQSDFSGSLQTSNGTGDHLRDKNCVSSDPKDILKIRELHSEIKKLEDRKKGLEVYLEDRSREAENLTFRLKDLEIELIKENEECKRITSKIKKFTEAHKRLSHLHDEVKRSDAQLQKLGEKLILNASGASGDDLSLNAVTDGEAKSICPTICGMMKNNISPRKKRSQVNVADVESPSQGNEKIRLGDNPSRRNMLQIQYSNEKKMKADIKSKSSSQNTEYEERPKGWGNISPNRRIVEKAKGVSDAASLLMLPSTGMAAHAMDEVDVEVVEMEEKYDMLEDSSTVVAEEAVYDDTKLLYLPPPPPLPTYKSSLSQFKGEDENVDVDGGDEETAEVDII</sequence>
<dbReference type="InterPro" id="IPR000571">
    <property type="entry name" value="Znf_CCCH"/>
</dbReference>
<evidence type="ECO:0000256" key="6">
    <source>
        <dbReference type="SAM" id="MobiDB-lite"/>
    </source>
</evidence>
<dbReference type="GO" id="GO:0008270">
    <property type="term" value="F:zinc ion binding"/>
    <property type="evidence" value="ECO:0007669"/>
    <property type="project" value="UniProtKB-KW"/>
</dbReference>
<evidence type="ECO:0000313" key="9">
    <source>
        <dbReference type="Proteomes" id="UP001152484"/>
    </source>
</evidence>
<evidence type="ECO:0000256" key="4">
    <source>
        <dbReference type="PROSITE-ProRule" id="PRU00723"/>
    </source>
</evidence>
<feature type="compositionally biased region" description="Basic and acidic residues" evidence="6">
    <location>
        <begin position="37"/>
        <end position="60"/>
    </location>
</feature>
<dbReference type="AlphaFoldDB" id="A0A9P0YHH3"/>
<accession>A0A9P0YHH3</accession>
<keyword evidence="1 4" id="KW-0479">Metal-binding</keyword>
<feature type="domain" description="C3H1-type" evidence="7">
    <location>
        <begin position="7"/>
        <end position="32"/>
    </location>
</feature>
<organism evidence="8 9">
    <name type="scientific">Cuscuta europaea</name>
    <name type="common">European dodder</name>
    <dbReference type="NCBI Taxonomy" id="41803"/>
    <lineage>
        <taxon>Eukaryota</taxon>
        <taxon>Viridiplantae</taxon>
        <taxon>Streptophyta</taxon>
        <taxon>Embryophyta</taxon>
        <taxon>Tracheophyta</taxon>
        <taxon>Spermatophyta</taxon>
        <taxon>Magnoliopsida</taxon>
        <taxon>eudicotyledons</taxon>
        <taxon>Gunneridae</taxon>
        <taxon>Pentapetalae</taxon>
        <taxon>asterids</taxon>
        <taxon>lamiids</taxon>
        <taxon>Solanales</taxon>
        <taxon>Convolvulaceae</taxon>
        <taxon>Cuscuteae</taxon>
        <taxon>Cuscuta</taxon>
        <taxon>Cuscuta subgen. Cuscuta</taxon>
    </lineage>
</organism>
<evidence type="ECO:0000256" key="3">
    <source>
        <dbReference type="ARBA" id="ARBA00022833"/>
    </source>
</evidence>
<reference evidence="8" key="1">
    <citation type="submission" date="2022-07" db="EMBL/GenBank/DDBJ databases">
        <authorList>
            <person name="Macas J."/>
            <person name="Novak P."/>
            <person name="Neumann P."/>
        </authorList>
    </citation>
    <scope>NUCLEOTIDE SEQUENCE</scope>
</reference>
<feature type="region of interest" description="Disordered" evidence="6">
    <location>
        <begin position="37"/>
        <end position="128"/>
    </location>
</feature>
<keyword evidence="3 4" id="KW-0862">Zinc</keyword>
<feature type="compositionally biased region" description="Polar residues" evidence="6">
    <location>
        <begin position="293"/>
        <end position="302"/>
    </location>
</feature>
<keyword evidence="9" id="KW-1185">Reference proteome</keyword>
<comment type="caution">
    <text evidence="8">The sequence shown here is derived from an EMBL/GenBank/DDBJ whole genome shotgun (WGS) entry which is preliminary data.</text>
</comment>
<feature type="compositionally biased region" description="Basic and acidic residues" evidence="6">
    <location>
        <begin position="303"/>
        <end position="313"/>
    </location>
</feature>
<keyword evidence="5" id="KW-0175">Coiled coil</keyword>
<dbReference type="PANTHER" id="PTHR38160:SF1">
    <property type="entry name" value="ZINC FINGER CCCH DOMAIN-CONTAINING PROTEIN 40"/>
    <property type="match status" value="1"/>
</dbReference>
<keyword evidence="2 4" id="KW-0863">Zinc-finger</keyword>
<feature type="region of interest" description="Disordered" evidence="6">
    <location>
        <begin position="414"/>
        <end position="440"/>
    </location>
</feature>
<evidence type="ECO:0000259" key="7">
    <source>
        <dbReference type="PROSITE" id="PS50103"/>
    </source>
</evidence>
<feature type="compositionally biased region" description="Basic residues" evidence="6">
    <location>
        <begin position="66"/>
        <end position="77"/>
    </location>
</feature>
<evidence type="ECO:0000256" key="2">
    <source>
        <dbReference type="ARBA" id="ARBA00022771"/>
    </source>
</evidence>